<evidence type="ECO:0000313" key="10">
    <source>
        <dbReference type="EMBL" id="KIM38974.1"/>
    </source>
</evidence>
<dbReference type="GO" id="GO:0006696">
    <property type="term" value="P:ergosterol biosynthetic process"/>
    <property type="evidence" value="ECO:0007669"/>
    <property type="project" value="TreeGrafter"/>
</dbReference>
<dbReference type="PANTHER" id="PTHR11764">
    <property type="entry name" value="TERPENE CYCLASE/MUTASE FAMILY MEMBER"/>
    <property type="match status" value="1"/>
</dbReference>
<evidence type="ECO:0000256" key="2">
    <source>
        <dbReference type="ARBA" id="ARBA00022516"/>
    </source>
</evidence>
<dbReference type="AlphaFoldDB" id="A0A0C3C3W9"/>
<evidence type="ECO:0000256" key="6">
    <source>
        <dbReference type="ARBA" id="ARBA00023235"/>
    </source>
</evidence>
<evidence type="ECO:0000256" key="7">
    <source>
        <dbReference type="RuleBase" id="RU362003"/>
    </source>
</evidence>
<dbReference type="Gene3D" id="6.20.120.20">
    <property type="match status" value="1"/>
</dbReference>
<evidence type="ECO:0000259" key="8">
    <source>
        <dbReference type="Pfam" id="PF13243"/>
    </source>
</evidence>
<keyword evidence="2" id="KW-0444">Lipid biosynthesis</keyword>
<keyword evidence="5" id="KW-0443">Lipid metabolism</keyword>
<dbReference type="GO" id="GO:0005811">
    <property type="term" value="C:lipid droplet"/>
    <property type="evidence" value="ECO:0007669"/>
    <property type="project" value="InterPro"/>
</dbReference>
<dbReference type="EC" id="5.4.99.-" evidence="7"/>
<dbReference type="InterPro" id="IPR018333">
    <property type="entry name" value="Squalene_cyclase"/>
</dbReference>
<dbReference type="SFLD" id="SFLDG01016">
    <property type="entry name" value="Prenyltransferase_Like_2"/>
    <property type="match status" value="1"/>
</dbReference>
<keyword evidence="6 7" id="KW-0413">Isomerase</keyword>
<dbReference type="GO" id="GO:0000250">
    <property type="term" value="F:lanosterol synthase activity"/>
    <property type="evidence" value="ECO:0007669"/>
    <property type="project" value="UniProtKB-ARBA"/>
</dbReference>
<evidence type="ECO:0000256" key="3">
    <source>
        <dbReference type="ARBA" id="ARBA00022737"/>
    </source>
</evidence>
<name>A0A0C3C3W9_HEBCY</name>
<reference evidence="11" key="2">
    <citation type="submission" date="2015-01" db="EMBL/GenBank/DDBJ databases">
        <title>Evolutionary Origins and Diversification of the Mycorrhizal Mutualists.</title>
        <authorList>
            <consortium name="DOE Joint Genome Institute"/>
            <consortium name="Mycorrhizal Genomics Consortium"/>
            <person name="Kohler A."/>
            <person name="Kuo A."/>
            <person name="Nagy L.G."/>
            <person name="Floudas D."/>
            <person name="Copeland A."/>
            <person name="Barry K.W."/>
            <person name="Cichocki N."/>
            <person name="Veneault-Fourrey C."/>
            <person name="LaButti K."/>
            <person name="Lindquist E.A."/>
            <person name="Lipzen A."/>
            <person name="Lundell T."/>
            <person name="Morin E."/>
            <person name="Murat C."/>
            <person name="Riley R."/>
            <person name="Ohm R."/>
            <person name="Sun H."/>
            <person name="Tunlid A."/>
            <person name="Henrissat B."/>
            <person name="Grigoriev I.V."/>
            <person name="Hibbett D.S."/>
            <person name="Martin F."/>
        </authorList>
    </citation>
    <scope>NUCLEOTIDE SEQUENCE [LARGE SCALE GENOMIC DNA]</scope>
    <source>
        <strain evidence="11">h7</strain>
    </source>
</reference>
<protein>
    <recommendedName>
        <fullName evidence="7">Terpene cyclase/mutase family member</fullName>
        <ecNumber evidence="7">5.4.99.-</ecNumber>
    </recommendedName>
</protein>
<comment type="similarity">
    <text evidence="1 7">Belongs to the terpene cyclase/mutase family.</text>
</comment>
<dbReference type="Proteomes" id="UP000053424">
    <property type="component" value="Unassembled WGS sequence"/>
</dbReference>
<dbReference type="Pfam" id="PF13243">
    <property type="entry name" value="SQHop_cyclase_C"/>
    <property type="match status" value="1"/>
</dbReference>
<dbReference type="NCBIfam" id="TIGR01787">
    <property type="entry name" value="squalene_cyclas"/>
    <property type="match status" value="1"/>
</dbReference>
<dbReference type="PANTHER" id="PTHR11764:SF20">
    <property type="entry name" value="LANOSTEROL SYNTHASE"/>
    <property type="match status" value="1"/>
</dbReference>
<dbReference type="Gene3D" id="1.50.10.20">
    <property type="match status" value="2"/>
</dbReference>
<evidence type="ECO:0000259" key="9">
    <source>
        <dbReference type="Pfam" id="PF13249"/>
    </source>
</evidence>
<evidence type="ECO:0000313" key="11">
    <source>
        <dbReference type="Proteomes" id="UP000053424"/>
    </source>
</evidence>
<proteinExistence type="inferred from homology"/>
<dbReference type="HOGENOM" id="CLU_009074_2_1_1"/>
<reference evidence="10 11" key="1">
    <citation type="submission" date="2014-04" db="EMBL/GenBank/DDBJ databases">
        <authorList>
            <consortium name="DOE Joint Genome Institute"/>
            <person name="Kuo A."/>
            <person name="Gay G."/>
            <person name="Dore J."/>
            <person name="Kohler A."/>
            <person name="Nagy L.G."/>
            <person name="Floudas D."/>
            <person name="Copeland A."/>
            <person name="Barry K.W."/>
            <person name="Cichocki N."/>
            <person name="Veneault-Fourrey C."/>
            <person name="LaButti K."/>
            <person name="Lindquist E.A."/>
            <person name="Lipzen A."/>
            <person name="Lundell T."/>
            <person name="Morin E."/>
            <person name="Murat C."/>
            <person name="Sun H."/>
            <person name="Tunlid A."/>
            <person name="Henrissat B."/>
            <person name="Grigoriev I.V."/>
            <person name="Hibbett D.S."/>
            <person name="Martin F."/>
            <person name="Nordberg H.P."/>
            <person name="Cantor M.N."/>
            <person name="Hua S.X."/>
        </authorList>
    </citation>
    <scope>NUCLEOTIDE SEQUENCE [LARGE SCALE GENOMIC DNA]</scope>
    <source>
        <strain evidence="11">h7</strain>
    </source>
</reference>
<dbReference type="OrthoDB" id="21502at2759"/>
<organism evidence="10 11">
    <name type="scientific">Hebeloma cylindrosporum</name>
    <dbReference type="NCBI Taxonomy" id="76867"/>
    <lineage>
        <taxon>Eukaryota</taxon>
        <taxon>Fungi</taxon>
        <taxon>Dikarya</taxon>
        <taxon>Basidiomycota</taxon>
        <taxon>Agaricomycotina</taxon>
        <taxon>Agaricomycetes</taxon>
        <taxon>Agaricomycetidae</taxon>
        <taxon>Agaricales</taxon>
        <taxon>Agaricineae</taxon>
        <taxon>Hymenogastraceae</taxon>
        <taxon>Hebeloma</taxon>
    </lineage>
</organism>
<dbReference type="STRING" id="686832.A0A0C3C3W9"/>
<dbReference type="InterPro" id="IPR008930">
    <property type="entry name" value="Terpenoid_cyclase/PrenylTrfase"/>
</dbReference>
<sequence>MWSALDVAPSPEQPFTDYTRWRLLVGDYGRHTWHYLQTDEELARWPQTEVERFWLGLKTTMPDLPPAKDALDAARNGYKHCKELQCHDGHWAADDGGPMFLLPGLVIGSYVTGMSFKVEERLEMIRYLMNRAHPDDGGWGVHVEGHSTVFGTGLNYTALRLLGVDKNHPVCVRARGTLHKLGGVTSIPAWGKFWLSLLNCYDWEGNNPIPPELWCRALPEWLPFHPHKWWIHVRNVYIPMSYLYGVRYQMEENDLILSLRQELYPEDFYSINWPAQRNNVSKVDEYAPHTAFLDGLNAVLSSYESCIFPPLRRAGLARAYRLIVMEDENSAYQTVGPVSKMFNLIARAHAEGPNSFAYKEHARKRYDFMWLGSEGMLMCGTNGSQLWDVAFITQSVVDTGLGNEEENKQSMIKALEWLDKSQIRTNPKHYKEAYRHTTKGAWPFSTREQGYTVSDCTGEGLKAAMGLQFELDYTPKLISKERLCDAVDVLLSLQNPNGGIASYELVRGPRWLEWLNPAEVFGFIMIECCYPECTTSVITSLAIFRKHIPDYRSKDIDRALKLAIKYLHSVQTPEGGWVGSWGICFTYAAQFALESLSLVGETYATSDYSRKACEFLLSHQREDGGWGESYKSCEQNTWIEHEKTQLLQTCWAVLALMYAKYPHPEPIEKGVKLVMSRQRPDGSWPKEAMEGIFSKTCTITYPNFRVAFPVKMLGTAHYYLAALKAGSTNNEKASKIGHNIC</sequence>
<dbReference type="SUPFAM" id="SSF48239">
    <property type="entry name" value="Terpenoid cyclases/Protein prenyltransferases"/>
    <property type="match status" value="2"/>
</dbReference>
<dbReference type="FunFam" id="1.50.10.20:FF:000003">
    <property type="entry name" value="Terpene cyclase/mutase family member"/>
    <property type="match status" value="1"/>
</dbReference>
<feature type="domain" description="Squalene cyclase C-terminal" evidence="8">
    <location>
        <begin position="384"/>
        <end position="715"/>
    </location>
</feature>
<evidence type="ECO:0000256" key="5">
    <source>
        <dbReference type="ARBA" id="ARBA00023098"/>
    </source>
</evidence>
<dbReference type="EMBL" id="KN831787">
    <property type="protein sequence ID" value="KIM38974.1"/>
    <property type="molecule type" value="Genomic_DNA"/>
</dbReference>
<accession>A0A0C3C3W9</accession>
<dbReference type="InterPro" id="IPR032696">
    <property type="entry name" value="SQ_cyclase_C"/>
</dbReference>
<keyword evidence="3" id="KW-0677">Repeat</keyword>
<evidence type="ECO:0000256" key="1">
    <source>
        <dbReference type="ARBA" id="ARBA00009755"/>
    </source>
</evidence>
<dbReference type="Pfam" id="PF13249">
    <property type="entry name" value="SQHop_cyclase_N"/>
    <property type="match status" value="1"/>
</dbReference>
<gene>
    <name evidence="10" type="ORF">M413DRAFT_75282</name>
</gene>
<dbReference type="GO" id="GO:0016104">
    <property type="term" value="P:triterpenoid biosynthetic process"/>
    <property type="evidence" value="ECO:0007669"/>
    <property type="project" value="InterPro"/>
</dbReference>
<dbReference type="InterPro" id="IPR032697">
    <property type="entry name" value="SQ_cyclase_N"/>
</dbReference>
<keyword evidence="11" id="KW-1185">Reference proteome</keyword>
<evidence type="ECO:0000256" key="4">
    <source>
        <dbReference type="ARBA" id="ARBA00022955"/>
    </source>
</evidence>
<feature type="domain" description="Squalene cyclase N-terminal" evidence="9">
    <location>
        <begin position="80"/>
        <end position="351"/>
    </location>
</feature>
<dbReference type="CDD" id="cd02892">
    <property type="entry name" value="SQCY_1"/>
    <property type="match status" value="1"/>
</dbReference>
<keyword evidence="4" id="KW-0752">Steroid biosynthesis</keyword>